<evidence type="ECO:0000256" key="5">
    <source>
        <dbReference type="ARBA" id="ARBA00022692"/>
    </source>
</evidence>
<keyword evidence="5 8" id="KW-0812">Transmembrane</keyword>
<reference evidence="10" key="1">
    <citation type="submission" date="2017-10" db="EMBL/GenBank/DDBJ databases">
        <title>Rapid genome shrinkage in a self-fertile nematode reveals novel sperm competition proteins.</title>
        <authorList>
            <person name="Yin D."/>
            <person name="Schwarz E.M."/>
            <person name="Thomas C.G."/>
            <person name="Felde R.L."/>
            <person name="Korf I.F."/>
            <person name="Cutter A.D."/>
            <person name="Schartner C.M."/>
            <person name="Ralston E.J."/>
            <person name="Meyer B.J."/>
            <person name="Haag E.S."/>
        </authorList>
    </citation>
    <scope>NUCLEOTIDE SEQUENCE [LARGE SCALE GENOMIC DNA]</scope>
    <source>
        <strain evidence="10">JU1422</strain>
    </source>
</reference>
<organism evidence="9 10">
    <name type="scientific">Caenorhabditis nigoni</name>
    <dbReference type="NCBI Taxonomy" id="1611254"/>
    <lineage>
        <taxon>Eukaryota</taxon>
        <taxon>Metazoa</taxon>
        <taxon>Ecdysozoa</taxon>
        <taxon>Nematoda</taxon>
        <taxon>Chromadorea</taxon>
        <taxon>Rhabditida</taxon>
        <taxon>Rhabditina</taxon>
        <taxon>Rhabditomorpha</taxon>
        <taxon>Rhabditoidea</taxon>
        <taxon>Rhabditidae</taxon>
        <taxon>Peloderinae</taxon>
        <taxon>Caenorhabditis</taxon>
    </lineage>
</organism>
<comment type="caution">
    <text evidence="9">The sequence shown here is derived from an EMBL/GenBank/DDBJ whole genome shotgun (WGS) entry which is preliminary data.</text>
</comment>
<feature type="transmembrane region" description="Helical" evidence="8">
    <location>
        <begin position="12"/>
        <end position="29"/>
    </location>
</feature>
<evidence type="ECO:0000313" key="9">
    <source>
        <dbReference type="EMBL" id="PIC24978.1"/>
    </source>
</evidence>
<evidence type="ECO:0000256" key="2">
    <source>
        <dbReference type="ARBA" id="ARBA00007647"/>
    </source>
</evidence>
<dbReference type="Proteomes" id="UP000230233">
    <property type="component" value="Chromosome V"/>
</dbReference>
<proteinExistence type="inferred from homology"/>
<protein>
    <recommendedName>
        <fullName evidence="8">Glycosyltransferase family 92 protein</fullName>
        <ecNumber evidence="8">2.4.1.-</ecNumber>
    </recommendedName>
</protein>
<dbReference type="Pfam" id="PF01697">
    <property type="entry name" value="Glyco_transf_92"/>
    <property type="match status" value="1"/>
</dbReference>
<sequence length="498" mass="56911">MDEKSNNEQFLTGFLIVIVILVTVIYILPTSNYSTASENLNSNRPLKAFILSAYFYPTSKSLGNNSLALVMSMNLGKWKGNYAPVDTVNDTRIVVMARNETTGTVVSTRYERITPHDNCQMVTVFATVQLLPDPVHIALISNEDSTEIKIKIPSPIKRDVVVCISPLYVTEQWQNFLLAAHTYRRFGAHFHVYFVSAVSSFFQLLYEYDIEGYITLQPWDRVLFPFVPGDIADPYQEIEFQSLAGAQTDCLLQYKVESAEFVALFDLNDILIPKSASTLLEEFQHILGNQERVSFLSYTRRNHEINVFNNTEFSIGEMVDSLADRNTTKFSKSVVVTKNLNFTSMDRPYFVPEGFVSLDVVDNSIIHLEEIIWIDRNDTKDLKSHSKESNNSSFSYDALSDIETDLDDMLRTERVAQIIPDLPNFFHFYDLTNKCIQESKSNNPKRCPGPQMCGFYQHPNVNCVHVNARHKPMKTLEPITYYFATDVFYSSDIGCYAH</sequence>
<evidence type="ECO:0000313" key="10">
    <source>
        <dbReference type="Proteomes" id="UP000230233"/>
    </source>
</evidence>
<keyword evidence="3 8" id="KW-0328">Glycosyltransferase</keyword>
<keyword evidence="4 8" id="KW-0808">Transferase</keyword>
<keyword evidence="10" id="KW-1185">Reference proteome</keyword>
<dbReference type="OrthoDB" id="5864038at2759"/>
<dbReference type="GO" id="GO:0016757">
    <property type="term" value="F:glycosyltransferase activity"/>
    <property type="evidence" value="ECO:0007669"/>
    <property type="project" value="UniProtKB-UniRule"/>
</dbReference>
<dbReference type="InterPro" id="IPR008166">
    <property type="entry name" value="Glyco_transf_92"/>
</dbReference>
<dbReference type="EC" id="2.4.1.-" evidence="8"/>
<evidence type="ECO:0000256" key="7">
    <source>
        <dbReference type="ARBA" id="ARBA00023136"/>
    </source>
</evidence>
<dbReference type="PANTHER" id="PTHR21645">
    <property type="entry name" value="GLYCOSYLTRANSFERASE FAMILY 92 PROTEIN"/>
    <property type="match status" value="1"/>
</dbReference>
<accession>A0A2G5TCJ2</accession>
<evidence type="ECO:0000256" key="8">
    <source>
        <dbReference type="RuleBase" id="RU366017"/>
    </source>
</evidence>
<dbReference type="InterPro" id="IPR052012">
    <property type="entry name" value="GTase_92"/>
</dbReference>
<comment type="subcellular location">
    <subcellularLocation>
        <location evidence="1">Membrane</location>
        <topology evidence="1">Single-pass membrane protein</topology>
    </subcellularLocation>
</comment>
<dbReference type="PANTHER" id="PTHR21645:SF17">
    <property type="entry name" value="GLYCOSYLTRANSFERASE FAMILY 92 PROTEIN-RELATED"/>
    <property type="match status" value="1"/>
</dbReference>
<evidence type="ECO:0000256" key="1">
    <source>
        <dbReference type="ARBA" id="ARBA00004167"/>
    </source>
</evidence>
<dbReference type="AlphaFoldDB" id="A0A2G5TCJ2"/>
<keyword evidence="7 8" id="KW-0472">Membrane</keyword>
<name>A0A2G5TCJ2_9PELO</name>
<evidence type="ECO:0000256" key="3">
    <source>
        <dbReference type="ARBA" id="ARBA00022676"/>
    </source>
</evidence>
<gene>
    <name evidence="9" type="primary">Cnig_chr_V.g18087</name>
    <name evidence="9" type="ORF">B9Z55_018087</name>
</gene>
<dbReference type="GO" id="GO:0016020">
    <property type="term" value="C:membrane"/>
    <property type="evidence" value="ECO:0007669"/>
    <property type="project" value="UniProtKB-SubCell"/>
</dbReference>
<dbReference type="EMBL" id="PDUG01000005">
    <property type="protein sequence ID" value="PIC24978.1"/>
    <property type="molecule type" value="Genomic_DNA"/>
</dbReference>
<evidence type="ECO:0000256" key="4">
    <source>
        <dbReference type="ARBA" id="ARBA00022679"/>
    </source>
</evidence>
<evidence type="ECO:0000256" key="6">
    <source>
        <dbReference type="ARBA" id="ARBA00022989"/>
    </source>
</evidence>
<keyword evidence="6 8" id="KW-1133">Transmembrane helix</keyword>
<comment type="similarity">
    <text evidence="2 8">Belongs to the glycosyltransferase 92 family.</text>
</comment>